<evidence type="ECO:0000313" key="1">
    <source>
        <dbReference type="EMBL" id="NEX22482.1"/>
    </source>
</evidence>
<dbReference type="InterPro" id="IPR011322">
    <property type="entry name" value="N-reg_PII-like_a/b"/>
</dbReference>
<dbReference type="GO" id="GO:0030234">
    <property type="term" value="F:enzyme regulator activity"/>
    <property type="evidence" value="ECO:0007669"/>
    <property type="project" value="InterPro"/>
</dbReference>
<proteinExistence type="predicted"/>
<comment type="caution">
    <text evidence="1">The sequence shown here is derived from an EMBL/GenBank/DDBJ whole genome shotgun (WGS) entry which is preliminary data.</text>
</comment>
<dbReference type="Pfam" id="PF00543">
    <property type="entry name" value="P-II"/>
    <property type="match status" value="1"/>
</dbReference>
<name>A0A6P1E1U9_9GAMM</name>
<dbReference type="InterPro" id="IPR002187">
    <property type="entry name" value="N-reg_PII"/>
</dbReference>
<dbReference type="SUPFAM" id="SSF54913">
    <property type="entry name" value="GlnB-like"/>
    <property type="match status" value="1"/>
</dbReference>
<dbReference type="Proteomes" id="UP000471640">
    <property type="component" value="Unassembled WGS sequence"/>
</dbReference>
<dbReference type="RefSeq" id="WP_164655571.1">
    <property type="nucleotide sequence ID" value="NZ_JAAIJR010000102.1"/>
</dbReference>
<organism evidence="1 2">
    <name type="scientific">Thiorhodococcus mannitoliphagus</name>
    <dbReference type="NCBI Taxonomy" id="329406"/>
    <lineage>
        <taxon>Bacteria</taxon>
        <taxon>Pseudomonadati</taxon>
        <taxon>Pseudomonadota</taxon>
        <taxon>Gammaproteobacteria</taxon>
        <taxon>Chromatiales</taxon>
        <taxon>Chromatiaceae</taxon>
        <taxon>Thiorhodococcus</taxon>
    </lineage>
</organism>
<accession>A0A6P1E1U9</accession>
<dbReference type="InterPro" id="IPR015867">
    <property type="entry name" value="N-reg_PII/ATP_PRibTrfase_C"/>
</dbReference>
<dbReference type="SMART" id="SM00938">
    <property type="entry name" value="P-II"/>
    <property type="match status" value="1"/>
</dbReference>
<dbReference type="EMBL" id="JAAIJR010000102">
    <property type="protein sequence ID" value="NEX22482.1"/>
    <property type="molecule type" value="Genomic_DNA"/>
</dbReference>
<evidence type="ECO:0000313" key="2">
    <source>
        <dbReference type="Proteomes" id="UP000471640"/>
    </source>
</evidence>
<protein>
    <submittedName>
        <fullName evidence="1">P-II family nitrogen regulator</fullName>
    </submittedName>
</protein>
<gene>
    <name evidence="1" type="ORF">G3480_19585</name>
</gene>
<keyword evidence="2" id="KW-1185">Reference proteome</keyword>
<dbReference type="PROSITE" id="PS51343">
    <property type="entry name" value="PII_GLNB_DOM"/>
    <property type="match status" value="1"/>
</dbReference>
<dbReference type="Gene3D" id="3.30.70.120">
    <property type="match status" value="1"/>
</dbReference>
<dbReference type="AlphaFoldDB" id="A0A6P1E1U9"/>
<sequence>MKDDKITYLTDVALITCIVTAGRGDRVIKAAQAMGATGALVYHARGIGPRERLGLLGIAIEAEKDVVSILVASDYQDAVFEAIYRAAELNVPGAGMAYITPVEKLATYIPREVLERVSSQGRTP</sequence>
<dbReference type="GO" id="GO:0006808">
    <property type="term" value="P:regulation of nitrogen utilization"/>
    <property type="evidence" value="ECO:0007669"/>
    <property type="project" value="InterPro"/>
</dbReference>
<reference evidence="2" key="1">
    <citation type="journal article" date="2020" name="Microbiol. Resour. Announc.">
        <title>Draft Genome Sequences of Thiorhodococcus mannitoliphagus and Thiorhodococcus minor, Purple Sulfur Photosynthetic Bacteria in the Gammaproteobacterial Family Chromatiaceae.</title>
        <authorList>
            <person name="Aviles F.A."/>
            <person name="Meyer T.E."/>
            <person name="Kyndt J.A."/>
        </authorList>
    </citation>
    <scope>NUCLEOTIDE SEQUENCE [LARGE SCALE GENOMIC DNA]</scope>
    <source>
        <strain evidence="2">DSM 18266</strain>
    </source>
</reference>
<reference evidence="1 2" key="2">
    <citation type="submission" date="2020-02" db="EMBL/GenBank/DDBJ databases">
        <title>Genome sequences of Thiorhodococcus mannitoliphagus and Thiorhodococcus minor, purple sulfur photosynthetic bacteria in the gammaproteobacterial family, Chromatiaceae.</title>
        <authorList>
            <person name="Aviles F.A."/>
            <person name="Meyer T.E."/>
            <person name="Kyndt J.A."/>
        </authorList>
    </citation>
    <scope>NUCLEOTIDE SEQUENCE [LARGE SCALE GENOMIC DNA]</scope>
    <source>
        <strain evidence="1 2">DSM 18266</strain>
    </source>
</reference>